<evidence type="ECO:0000313" key="1">
    <source>
        <dbReference type="EMBL" id="OPJ82308.1"/>
    </source>
</evidence>
<dbReference type="AlphaFoldDB" id="A0A1V4KD06"/>
<dbReference type="EMBL" id="LSYS01003700">
    <property type="protein sequence ID" value="OPJ82308.1"/>
    <property type="molecule type" value="Genomic_DNA"/>
</dbReference>
<name>A0A1V4KD06_PATFA</name>
<sequence>MQIKIQPLGHHSHGGREFGKDPIECNGVAGDPQSQLVKLEAFIFCCDVEDELRFSTLLECCKIQRSKQIGVTAKQKASYPHETR</sequence>
<organism evidence="1 2">
    <name type="scientific">Patagioenas fasciata monilis</name>
    <dbReference type="NCBI Taxonomy" id="372326"/>
    <lineage>
        <taxon>Eukaryota</taxon>
        <taxon>Metazoa</taxon>
        <taxon>Chordata</taxon>
        <taxon>Craniata</taxon>
        <taxon>Vertebrata</taxon>
        <taxon>Euteleostomi</taxon>
        <taxon>Archelosauria</taxon>
        <taxon>Archosauria</taxon>
        <taxon>Dinosauria</taxon>
        <taxon>Saurischia</taxon>
        <taxon>Theropoda</taxon>
        <taxon>Coelurosauria</taxon>
        <taxon>Aves</taxon>
        <taxon>Neognathae</taxon>
        <taxon>Neoaves</taxon>
        <taxon>Columbimorphae</taxon>
        <taxon>Columbiformes</taxon>
        <taxon>Columbidae</taxon>
        <taxon>Patagioenas</taxon>
    </lineage>
</organism>
<proteinExistence type="predicted"/>
<accession>A0A1V4KD06</accession>
<gene>
    <name evidence="1" type="ORF">AV530_014088</name>
</gene>
<dbReference type="Proteomes" id="UP000190648">
    <property type="component" value="Unassembled WGS sequence"/>
</dbReference>
<comment type="caution">
    <text evidence="1">The sequence shown here is derived from an EMBL/GenBank/DDBJ whole genome shotgun (WGS) entry which is preliminary data.</text>
</comment>
<reference evidence="1 2" key="1">
    <citation type="submission" date="2016-02" db="EMBL/GenBank/DDBJ databases">
        <title>Band-tailed pigeon sequencing and assembly.</title>
        <authorList>
            <person name="Soares A.E."/>
            <person name="Novak B.J."/>
            <person name="Rice E.S."/>
            <person name="O'Connell B."/>
            <person name="Chang D."/>
            <person name="Weber S."/>
            <person name="Shapiro B."/>
        </authorList>
    </citation>
    <scope>NUCLEOTIDE SEQUENCE [LARGE SCALE GENOMIC DNA]</scope>
    <source>
        <strain evidence="1">BTP2013</strain>
        <tissue evidence="1">Blood</tissue>
    </source>
</reference>
<protein>
    <submittedName>
        <fullName evidence="1">Uncharacterized protein</fullName>
    </submittedName>
</protein>
<evidence type="ECO:0000313" key="2">
    <source>
        <dbReference type="Proteomes" id="UP000190648"/>
    </source>
</evidence>
<keyword evidence="2" id="KW-1185">Reference proteome</keyword>